<dbReference type="EMBL" id="RKHY01000001">
    <property type="protein sequence ID" value="ROS41483.1"/>
    <property type="molecule type" value="Genomic_DNA"/>
</dbReference>
<dbReference type="AlphaFoldDB" id="A0A3N2GXZ2"/>
<dbReference type="GO" id="GO:0005829">
    <property type="term" value="C:cytosol"/>
    <property type="evidence" value="ECO:0007669"/>
    <property type="project" value="TreeGrafter"/>
</dbReference>
<accession>A0A3N2GXZ2</accession>
<reference evidence="1 2" key="1">
    <citation type="submission" date="2018-11" db="EMBL/GenBank/DDBJ databases">
        <title>Sequencing the genomes of 1000 actinobacteria strains.</title>
        <authorList>
            <person name="Klenk H.-P."/>
        </authorList>
    </citation>
    <scope>NUCLEOTIDE SEQUENCE [LARGE SCALE GENOMIC DNA]</scope>
    <source>
        <strain evidence="1 2">DSM 44348</strain>
    </source>
</reference>
<dbReference type="Gene3D" id="1.10.10.10">
    <property type="entry name" value="Winged helix-like DNA-binding domain superfamily/Winged helix DNA-binding domain"/>
    <property type="match status" value="1"/>
</dbReference>
<gene>
    <name evidence="1" type="ORF">EDD35_3845</name>
</gene>
<dbReference type="PROSITE" id="PS01332">
    <property type="entry name" value="HTH_RRF2_1"/>
    <property type="match status" value="1"/>
</dbReference>
<protein>
    <submittedName>
        <fullName evidence="1">BadM/Rrf2 family transcriptional regulator</fullName>
    </submittedName>
</protein>
<dbReference type="InterPro" id="IPR036390">
    <property type="entry name" value="WH_DNA-bd_sf"/>
</dbReference>
<keyword evidence="2" id="KW-1185">Reference proteome</keyword>
<dbReference type="Proteomes" id="UP000274843">
    <property type="component" value="Unassembled WGS sequence"/>
</dbReference>
<dbReference type="PANTHER" id="PTHR33221">
    <property type="entry name" value="WINGED HELIX-TURN-HELIX TRANSCRIPTIONAL REGULATOR, RRF2 FAMILY"/>
    <property type="match status" value="1"/>
</dbReference>
<dbReference type="Pfam" id="PF02082">
    <property type="entry name" value="Rrf2"/>
    <property type="match status" value="1"/>
</dbReference>
<evidence type="ECO:0000313" key="2">
    <source>
        <dbReference type="Proteomes" id="UP000274843"/>
    </source>
</evidence>
<name>A0A3N2GXZ2_9PSEU</name>
<organism evidence="1 2">
    <name type="scientific">Amycolatopsis thermoflava</name>
    <dbReference type="NCBI Taxonomy" id="84480"/>
    <lineage>
        <taxon>Bacteria</taxon>
        <taxon>Bacillati</taxon>
        <taxon>Actinomycetota</taxon>
        <taxon>Actinomycetes</taxon>
        <taxon>Pseudonocardiales</taxon>
        <taxon>Pseudonocardiaceae</taxon>
        <taxon>Amycolatopsis</taxon>
        <taxon>Amycolatopsis methanolica group</taxon>
    </lineage>
</organism>
<dbReference type="NCBIfam" id="TIGR00738">
    <property type="entry name" value="rrf2_super"/>
    <property type="match status" value="1"/>
</dbReference>
<dbReference type="PANTHER" id="PTHR33221:SF13">
    <property type="entry name" value="TRANSCRIPTIONAL REGULATOR-RELATED"/>
    <property type="match status" value="1"/>
</dbReference>
<comment type="caution">
    <text evidence="1">The sequence shown here is derived from an EMBL/GenBank/DDBJ whole genome shotgun (WGS) entry which is preliminary data.</text>
</comment>
<dbReference type="InterPro" id="IPR036388">
    <property type="entry name" value="WH-like_DNA-bd_sf"/>
</dbReference>
<dbReference type="GO" id="GO:0003700">
    <property type="term" value="F:DNA-binding transcription factor activity"/>
    <property type="evidence" value="ECO:0007669"/>
    <property type="project" value="TreeGrafter"/>
</dbReference>
<dbReference type="PROSITE" id="PS51197">
    <property type="entry name" value="HTH_RRF2_2"/>
    <property type="match status" value="1"/>
</dbReference>
<dbReference type="InterPro" id="IPR000944">
    <property type="entry name" value="Tscrpt_reg_Rrf2"/>
</dbReference>
<dbReference type="SUPFAM" id="SSF46785">
    <property type="entry name" value="Winged helix' DNA-binding domain"/>
    <property type="match status" value="1"/>
</dbReference>
<evidence type="ECO:0000313" key="1">
    <source>
        <dbReference type="EMBL" id="ROS41483.1"/>
    </source>
</evidence>
<sequence length="165" mass="17649">MVVKLPSSTEWVLHCATSLAQLEPGSTASTAQLAEYFDLPAPYLAKQLKALVRAGVLTATTGPRGGFRLARPASEITLLEIVEAVDGASAPYECREIRQRGRGALPPEDCRDTCVLAAKMAEAHEAWRASLAAESLGDIVAGLPEWAPERTRRLLTGIAPARRTS</sequence>
<dbReference type="InterPro" id="IPR030489">
    <property type="entry name" value="TR_Rrf2-type_CS"/>
</dbReference>
<proteinExistence type="predicted"/>